<proteinExistence type="predicted"/>
<dbReference type="PIRSF" id="PIRSF015268">
    <property type="entry name" value="Virulence_RhuM"/>
    <property type="match status" value="1"/>
</dbReference>
<comment type="caution">
    <text evidence="2">The sequence shown here is derived from an EMBL/GenBank/DDBJ whole genome shotgun (WGS) entry which is preliminary data.</text>
</comment>
<protein>
    <submittedName>
        <fullName evidence="2">Virulence RhuM family protein</fullName>
    </submittedName>
</protein>
<reference evidence="2" key="1">
    <citation type="submission" date="2020-12" db="EMBL/GenBank/DDBJ databases">
        <title>Snuella sp. nov., isolated from sediment in Incheon.</title>
        <authorList>
            <person name="Kim W."/>
        </authorList>
    </citation>
    <scope>NUCLEOTIDE SEQUENCE</scope>
    <source>
        <strain evidence="2">CAU 1569</strain>
    </source>
</reference>
<dbReference type="PANTHER" id="PTHR35810:SF1">
    <property type="entry name" value="CYTOPLASMIC PROTEIN"/>
    <property type="match status" value="1"/>
</dbReference>
<organism evidence="2 3">
    <name type="scientific">Snuella sedimenti</name>
    <dbReference type="NCBI Taxonomy" id="2798802"/>
    <lineage>
        <taxon>Bacteria</taxon>
        <taxon>Pseudomonadati</taxon>
        <taxon>Bacteroidota</taxon>
        <taxon>Flavobacteriia</taxon>
        <taxon>Flavobacteriales</taxon>
        <taxon>Flavobacteriaceae</taxon>
        <taxon>Snuella</taxon>
    </lineage>
</organism>
<dbReference type="EMBL" id="JAELVQ010000001">
    <property type="protein sequence ID" value="MBJ6366763.1"/>
    <property type="molecule type" value="Genomic_DNA"/>
</dbReference>
<accession>A0A8J7LMI9</accession>
<dbReference type="AlphaFoldDB" id="A0A8J7LMI9"/>
<evidence type="ECO:0000313" key="2">
    <source>
        <dbReference type="EMBL" id="MBJ6366763.1"/>
    </source>
</evidence>
<keyword evidence="3" id="KW-1185">Reference proteome</keyword>
<name>A0A8J7LMI9_9FLAO</name>
<evidence type="ECO:0000259" key="1">
    <source>
        <dbReference type="PROSITE" id="PS51750"/>
    </source>
</evidence>
<evidence type="ECO:0000313" key="3">
    <source>
        <dbReference type="Proteomes" id="UP000610931"/>
    </source>
</evidence>
<dbReference type="InterPro" id="IPR003497">
    <property type="entry name" value="BRO_N_domain"/>
</dbReference>
<dbReference type="PROSITE" id="PS51750">
    <property type="entry name" value="BRO_N"/>
    <property type="match status" value="1"/>
</dbReference>
<feature type="domain" description="Bro-N" evidence="1">
    <location>
        <begin position="1"/>
        <end position="125"/>
    </location>
</feature>
<dbReference type="Pfam" id="PF13310">
    <property type="entry name" value="Virulence_RhuM"/>
    <property type="match status" value="1"/>
</dbReference>
<gene>
    <name evidence="2" type="ORF">JF259_01550</name>
</gene>
<dbReference type="Proteomes" id="UP000610931">
    <property type="component" value="Unassembled WGS sequence"/>
</dbReference>
<dbReference type="InterPro" id="IPR011204">
    <property type="entry name" value="Virulence_RhuM-like"/>
</dbReference>
<sequence length="389" mass="45459">MHSLENTNFMFYTSDNGTTNIQVILDDKNETVWVSQNSMAEIFDTTKQTISYHINNIYKEGELNKFSTVKEILTVQKEGNRNVQRNIEFYNLDAIISVGYRVSSQKATMFRIWANSVLKNYLVKGFAIDDDRLKQGKNLFDKDYFDELIEIVREIRASERRFYQKVTDLYATAIDYNPKAEITRLFFATVQNKLEFAITHHTASEIIKLRANSKMPNMGLTSWKNEKKGGKILKSDVSVAKNYLKKEEISELNTLVNMYLDFAELQAKRGVTMTMEDWANKLDSFLSFNEYDLLKDAGRMRKEVAKKFAEKEYEKFRVIQDREYKSDFDRMVEGVKKGNIPKEKEIKIEEPLSDFNKKLKQGLNFNPKEEKPISALSLKSLKKKRDNKD</sequence>
<dbReference type="RefSeq" id="WP_199112510.1">
    <property type="nucleotide sequence ID" value="NZ_JAELVQ010000001.1"/>
</dbReference>
<dbReference type="PANTHER" id="PTHR35810">
    <property type="entry name" value="CYTOPLASMIC PROTEIN-RELATED"/>
    <property type="match status" value="1"/>
</dbReference>